<dbReference type="PANTHER" id="PTHR46017">
    <property type="entry name" value="ALPHA-MANNOSIDASE 2C1"/>
    <property type="match status" value="1"/>
</dbReference>
<proteinExistence type="predicted"/>
<name>A0ABT7A041_9ACTN</name>
<dbReference type="RefSeq" id="WP_274040916.1">
    <property type="nucleotide sequence ID" value="NZ_JANCPR020000022.1"/>
</dbReference>
<dbReference type="InterPro" id="IPR000602">
    <property type="entry name" value="Glyco_hydro_38_N"/>
</dbReference>
<protein>
    <recommendedName>
        <fullName evidence="2">Glycoside hydrolase family 38 N-terminal domain-containing protein</fullName>
    </recommendedName>
</protein>
<dbReference type="Pfam" id="PF01074">
    <property type="entry name" value="Glyco_hydro_38N"/>
    <property type="match status" value="1"/>
</dbReference>
<sequence>MTSDRCLWQLTPAPHPGPWPLTDGVPTVHVETARPGAAWPDVHPGIHDADGGHSAHRIVTAFTVERSEDTVLHLEYAAERGPCPDLKVSLDGRHHSVHHLAVERADRTRTGEPGPVAGHGTLRVELPAQWLAPGRHELSVTTVLDEAAATGAPRPPSAGTAHHPGEQLPLPRTQYGKWFGSYLRWNAVRLEPAAGPPRRDLAWTLRSTPLYLHGEPEPVPLVELTADVPAGATLPGGLFLEYSGHRLAVPDAPGDRDFGMTRWRLPAPGFTERSEFTVRANEETVHRADLTPARRWTLHLIPHVHLDLGFTDTQAKAMELHCRNIDKALDRQAQDPAFRFSVDGAVVVREYLRTRSPQRRTRLREAVAAGTLGVNAFHSNLLTGITHLEELRRALDFGLTLPPGPGAVPRYANITDVPTWTGVLPSVLRTAGVDGFVGMSNHHRAATEDSDEVHLASPVRWRAPDGSEVLAHFADHYSQLRFIAADPQSVAGAVNGLERYVERYERPDYLPSDLALIGTHADNEDLGDGDAGFAERWNAAFAHPRIRISTFADYLGAVAPLRERLPVHRAEGGSFWEDGPASSAADAAAYRQAQVLLPVAEQLAASVQLLDEGYRPHREALDRAWDGLITGGEHTWNWARATAHPHAPQIADQLHWKRRAIDDAARISLDESRRALSQLAEATGADGPCLLVHNPHPWPAELTAEADLPEGVAPLDAEGRPVPFEVLSDCAGMLRVRLVLDEMPALGYRRLPLTDGVGTVPAGEAPAAAQPAGAEAPRGPAHDQGPEERTPVQPVPTGETVTSEAWEVRLRAADGLPVGLRHRPSGRELLDSGAPFALGELVRLTAAGAADSAAHDRTPIRQLDSRYHQGAPTRLVEEQPSMRLLGARSTPDGVRLRWAGEGAGLSDIALELLLRDGKETCELTVELTKLPVLDMESVSVAFPFLVDEPTVRYDRQLGWVEPRADHGPGSSNEWLSATSAVTVTAPDGPGVIWSAPDSALFSSSDLVRGTWPRRFSETSGHLYAYVMNNFWPCNTPPAQPGPVRFRYVFAPVPRHTPEAASRFGAESRLGALAHEVTLLDHFPEGRAPRFAEGSLLNLGSLSDCRVTLYSSGEGRLTLSLVNLRADDNDIALRLPDGYRPLATGAPQPDNTGTLRIRLPRFSLTELPLTPA</sequence>
<evidence type="ECO:0000259" key="2">
    <source>
        <dbReference type="Pfam" id="PF01074"/>
    </source>
</evidence>
<dbReference type="InterPro" id="IPR027291">
    <property type="entry name" value="Glyco_hydro_38_N_sf"/>
</dbReference>
<feature type="compositionally biased region" description="Low complexity" evidence="1">
    <location>
        <begin position="759"/>
        <end position="779"/>
    </location>
</feature>
<evidence type="ECO:0000313" key="4">
    <source>
        <dbReference type="Proteomes" id="UP001214441"/>
    </source>
</evidence>
<keyword evidence="4" id="KW-1185">Reference proteome</keyword>
<dbReference type="SUPFAM" id="SSF74650">
    <property type="entry name" value="Galactose mutarotase-like"/>
    <property type="match status" value="1"/>
</dbReference>
<dbReference type="PANTHER" id="PTHR46017:SF1">
    <property type="entry name" value="ALPHA-MANNOSIDASE 2C1"/>
    <property type="match status" value="1"/>
</dbReference>
<evidence type="ECO:0000256" key="1">
    <source>
        <dbReference type="SAM" id="MobiDB-lite"/>
    </source>
</evidence>
<dbReference type="InterPro" id="IPR011013">
    <property type="entry name" value="Gal_mutarotase_sf_dom"/>
</dbReference>
<comment type="caution">
    <text evidence="3">The sequence shown here is derived from an EMBL/GenBank/DDBJ whole genome shotgun (WGS) entry which is preliminary data.</text>
</comment>
<gene>
    <name evidence="3" type="ORF">NMN56_022455</name>
</gene>
<feature type="region of interest" description="Disordered" evidence="1">
    <location>
        <begin position="759"/>
        <end position="800"/>
    </location>
</feature>
<dbReference type="SUPFAM" id="SSF88713">
    <property type="entry name" value="Glycoside hydrolase/deacetylase"/>
    <property type="match status" value="1"/>
</dbReference>
<evidence type="ECO:0000313" key="3">
    <source>
        <dbReference type="EMBL" id="MDJ1134671.1"/>
    </source>
</evidence>
<reference evidence="3 4" key="1">
    <citation type="submission" date="2023-05" db="EMBL/GenBank/DDBJ databases">
        <title>Streptantibioticus silvisoli sp. nov., acidotolerant actinomycetes 1 from pine litter.</title>
        <authorList>
            <person name="Swiecimska M."/>
            <person name="Golinska P."/>
            <person name="Sangal V."/>
            <person name="Wachnowicz B."/>
            <person name="Goodfellow M."/>
        </authorList>
    </citation>
    <scope>NUCLEOTIDE SEQUENCE [LARGE SCALE GENOMIC DNA]</scope>
    <source>
        <strain evidence="3 4">DSM 42109</strain>
    </source>
</reference>
<feature type="domain" description="Glycoside hydrolase family 38 N-terminal" evidence="2">
    <location>
        <begin position="297"/>
        <end position="560"/>
    </location>
</feature>
<organism evidence="3 4">
    <name type="scientific">Streptomyces iconiensis</name>
    <dbReference type="NCBI Taxonomy" id="1384038"/>
    <lineage>
        <taxon>Bacteria</taxon>
        <taxon>Bacillati</taxon>
        <taxon>Actinomycetota</taxon>
        <taxon>Actinomycetes</taxon>
        <taxon>Kitasatosporales</taxon>
        <taxon>Streptomycetaceae</taxon>
        <taxon>Streptomyces</taxon>
    </lineage>
</organism>
<accession>A0ABT7A041</accession>
<feature type="region of interest" description="Disordered" evidence="1">
    <location>
        <begin position="148"/>
        <end position="169"/>
    </location>
</feature>
<dbReference type="Gene3D" id="3.20.110.10">
    <property type="entry name" value="Glycoside hydrolase 38, N terminal domain"/>
    <property type="match status" value="1"/>
</dbReference>
<dbReference type="EMBL" id="JANCPR020000022">
    <property type="protein sequence ID" value="MDJ1134671.1"/>
    <property type="molecule type" value="Genomic_DNA"/>
</dbReference>
<dbReference type="InterPro" id="IPR011330">
    <property type="entry name" value="Glyco_hydro/deAcase_b/a-brl"/>
</dbReference>
<dbReference type="Proteomes" id="UP001214441">
    <property type="component" value="Unassembled WGS sequence"/>
</dbReference>
<feature type="compositionally biased region" description="Basic and acidic residues" evidence="1">
    <location>
        <begin position="780"/>
        <end position="790"/>
    </location>
</feature>